<dbReference type="EMBL" id="QSSQ01000004">
    <property type="protein sequence ID" value="RGM06977.1"/>
    <property type="molecule type" value="Genomic_DNA"/>
</dbReference>
<feature type="transmembrane region" description="Helical" evidence="7">
    <location>
        <begin position="14"/>
        <end position="34"/>
    </location>
</feature>
<dbReference type="RefSeq" id="WP_055656529.1">
    <property type="nucleotide sequence ID" value="NZ_CABIXC010000007.1"/>
</dbReference>
<dbReference type="GO" id="GO:0005886">
    <property type="term" value="C:plasma membrane"/>
    <property type="evidence" value="ECO:0007669"/>
    <property type="project" value="UniProtKB-SubCell"/>
</dbReference>
<accession>A0A174FWG5</accession>
<evidence type="ECO:0000259" key="8">
    <source>
        <dbReference type="PROSITE" id="PS50928"/>
    </source>
</evidence>
<feature type="transmembrane region" description="Helical" evidence="7">
    <location>
        <begin position="74"/>
        <end position="95"/>
    </location>
</feature>
<organism evidence="9 11">
    <name type="scientific">Hungatella hathewayi</name>
    <dbReference type="NCBI Taxonomy" id="154046"/>
    <lineage>
        <taxon>Bacteria</taxon>
        <taxon>Bacillati</taxon>
        <taxon>Bacillota</taxon>
        <taxon>Clostridia</taxon>
        <taxon>Lachnospirales</taxon>
        <taxon>Lachnospiraceae</taxon>
        <taxon>Hungatella</taxon>
    </lineage>
</organism>
<feature type="transmembrane region" description="Helical" evidence="7">
    <location>
        <begin position="46"/>
        <end position="67"/>
    </location>
</feature>
<dbReference type="GO" id="GO:0055085">
    <property type="term" value="P:transmembrane transport"/>
    <property type="evidence" value="ECO:0007669"/>
    <property type="project" value="InterPro"/>
</dbReference>
<evidence type="ECO:0000256" key="2">
    <source>
        <dbReference type="ARBA" id="ARBA00022448"/>
    </source>
</evidence>
<keyword evidence="9" id="KW-0762">Sugar transport</keyword>
<dbReference type="InterPro" id="IPR035906">
    <property type="entry name" value="MetI-like_sf"/>
</dbReference>
<dbReference type="PANTHER" id="PTHR30193">
    <property type="entry name" value="ABC TRANSPORTER PERMEASE PROTEIN"/>
    <property type="match status" value="1"/>
</dbReference>
<feature type="transmembrane region" description="Helical" evidence="7">
    <location>
        <begin position="198"/>
        <end position="219"/>
    </location>
</feature>
<keyword evidence="2 7" id="KW-0813">Transport</keyword>
<dbReference type="PANTHER" id="PTHR30193:SF37">
    <property type="entry name" value="INNER MEMBRANE ABC TRANSPORTER PERMEASE PROTEIN YCJO"/>
    <property type="match status" value="1"/>
</dbReference>
<feature type="transmembrane region" description="Helical" evidence="7">
    <location>
        <begin position="107"/>
        <end position="126"/>
    </location>
</feature>
<sequence length="286" mass="31566">MRNKTQSGRLARKAYLFLLPSLAGTAVFVLLPYVDVVRRSFFEAAGGRFVAMQNYVTVVGNSAFRLASFNTLRFLVICVPLLVLVSLFCSMLIAGLKEEGTVFKTSLLVPLAIPVASIVLLWKLFFHPQGMVNQITALFGMAGIDWINGDTAFGVLVFTYVWKNLGYDVVLWVAGLAAISDELYEAARVDGAGIVARFFYVTLPGLSKTAFLVVSLSVFNSFKVFREAYLIAGEYPHESIYMLQHLFNHWFVTLDIQKMSAASVLLLLVVALPVITKGLASRRGET</sequence>
<evidence type="ECO:0000313" key="9">
    <source>
        <dbReference type="EMBL" id="CUO52890.1"/>
    </source>
</evidence>
<evidence type="ECO:0000256" key="6">
    <source>
        <dbReference type="ARBA" id="ARBA00023136"/>
    </source>
</evidence>
<keyword evidence="6 7" id="KW-0472">Membrane</keyword>
<keyword evidence="3" id="KW-1003">Cell membrane</keyword>
<evidence type="ECO:0000256" key="7">
    <source>
        <dbReference type="RuleBase" id="RU363032"/>
    </source>
</evidence>
<evidence type="ECO:0000313" key="12">
    <source>
        <dbReference type="Proteomes" id="UP000261257"/>
    </source>
</evidence>
<dbReference type="EMBL" id="CYZE01000007">
    <property type="protein sequence ID" value="CUO52890.1"/>
    <property type="molecule type" value="Genomic_DNA"/>
</dbReference>
<feature type="transmembrane region" description="Helical" evidence="7">
    <location>
        <begin position="259"/>
        <end position="280"/>
    </location>
</feature>
<keyword evidence="4 7" id="KW-0812">Transmembrane</keyword>
<gene>
    <name evidence="9" type="primary">ugpA_49</name>
    <name evidence="10" type="ORF">DXC39_07875</name>
    <name evidence="9" type="ORF">ERS852407_03117</name>
</gene>
<proteinExistence type="inferred from homology"/>
<evidence type="ECO:0000313" key="10">
    <source>
        <dbReference type="EMBL" id="RGM06977.1"/>
    </source>
</evidence>
<dbReference type="AlphaFoldDB" id="A0A174FWG5"/>
<dbReference type="CDD" id="cd06261">
    <property type="entry name" value="TM_PBP2"/>
    <property type="match status" value="1"/>
</dbReference>
<reference evidence="10 12" key="2">
    <citation type="submission" date="2018-08" db="EMBL/GenBank/DDBJ databases">
        <title>A genome reference for cultivated species of the human gut microbiota.</title>
        <authorList>
            <person name="Zou Y."/>
            <person name="Xue W."/>
            <person name="Luo G."/>
        </authorList>
    </citation>
    <scope>NUCLEOTIDE SEQUENCE [LARGE SCALE GENOMIC DNA]</scope>
    <source>
        <strain evidence="10 12">TF05-11AC</strain>
    </source>
</reference>
<comment type="similarity">
    <text evidence="7">Belongs to the binding-protein-dependent transport system permease family.</text>
</comment>
<dbReference type="InterPro" id="IPR000515">
    <property type="entry name" value="MetI-like"/>
</dbReference>
<dbReference type="InterPro" id="IPR051393">
    <property type="entry name" value="ABC_transporter_permease"/>
</dbReference>
<evidence type="ECO:0000313" key="11">
    <source>
        <dbReference type="Proteomes" id="UP000095651"/>
    </source>
</evidence>
<keyword evidence="5 7" id="KW-1133">Transmembrane helix</keyword>
<evidence type="ECO:0000256" key="4">
    <source>
        <dbReference type="ARBA" id="ARBA00022692"/>
    </source>
</evidence>
<dbReference type="Pfam" id="PF00528">
    <property type="entry name" value="BPD_transp_1"/>
    <property type="match status" value="1"/>
</dbReference>
<evidence type="ECO:0000256" key="3">
    <source>
        <dbReference type="ARBA" id="ARBA00022475"/>
    </source>
</evidence>
<reference evidence="9 11" key="1">
    <citation type="submission" date="2015-09" db="EMBL/GenBank/DDBJ databases">
        <authorList>
            <consortium name="Pathogen Informatics"/>
        </authorList>
    </citation>
    <scope>NUCLEOTIDE SEQUENCE [LARGE SCALE GENOMIC DNA]</scope>
    <source>
        <strain evidence="9 11">2789STDY5608850</strain>
    </source>
</reference>
<dbReference type="Gene3D" id="1.10.3720.10">
    <property type="entry name" value="MetI-like"/>
    <property type="match status" value="1"/>
</dbReference>
<feature type="domain" description="ABC transmembrane type-1" evidence="8">
    <location>
        <begin position="68"/>
        <end position="276"/>
    </location>
</feature>
<dbReference type="SUPFAM" id="SSF161098">
    <property type="entry name" value="MetI-like"/>
    <property type="match status" value="1"/>
</dbReference>
<comment type="subcellular location">
    <subcellularLocation>
        <location evidence="1 7">Cell membrane</location>
        <topology evidence="1 7">Multi-pass membrane protein</topology>
    </subcellularLocation>
</comment>
<evidence type="ECO:0000256" key="1">
    <source>
        <dbReference type="ARBA" id="ARBA00004651"/>
    </source>
</evidence>
<dbReference type="Proteomes" id="UP000261257">
    <property type="component" value="Unassembled WGS sequence"/>
</dbReference>
<dbReference type="Proteomes" id="UP000095651">
    <property type="component" value="Unassembled WGS sequence"/>
</dbReference>
<evidence type="ECO:0000256" key="5">
    <source>
        <dbReference type="ARBA" id="ARBA00022989"/>
    </source>
</evidence>
<name>A0A174FWG5_9FIRM</name>
<protein>
    <submittedName>
        <fullName evidence="9">Permease component of ABC-type sugar transporter</fullName>
    </submittedName>
    <submittedName>
        <fullName evidence="10">Sugar ABC transporter permease</fullName>
    </submittedName>
</protein>
<dbReference type="PROSITE" id="PS50928">
    <property type="entry name" value="ABC_TM1"/>
    <property type="match status" value="1"/>
</dbReference>